<dbReference type="InterPro" id="IPR038765">
    <property type="entry name" value="Papain-like_cys_pep_sf"/>
</dbReference>
<dbReference type="SMR" id="A0A3B6GN53"/>
<dbReference type="GeneID" id="123073554"/>
<evidence type="ECO:0000256" key="2">
    <source>
        <dbReference type="SAM" id="SignalP"/>
    </source>
</evidence>
<evidence type="ECO:0000313" key="3">
    <source>
        <dbReference type="EnsemblPlants" id="TraesCS3D02G006800.1"/>
    </source>
</evidence>
<feature type="compositionally biased region" description="Basic and acidic residues" evidence="1">
    <location>
        <begin position="244"/>
        <end position="255"/>
    </location>
</feature>
<accession>A0A3B6GN53</accession>
<feature type="signal peptide" evidence="2">
    <location>
        <begin position="1"/>
        <end position="21"/>
    </location>
</feature>
<dbReference type="Gramene" id="TraesRN3D0100006800.1">
    <property type="protein sequence ID" value="TraesRN3D0100006800.1"/>
    <property type="gene ID" value="TraesRN3D0100006800"/>
</dbReference>
<evidence type="ECO:0000313" key="4">
    <source>
        <dbReference type="Proteomes" id="UP000019116"/>
    </source>
</evidence>
<dbReference type="AlphaFoldDB" id="A0A3B6GN53"/>
<proteinExistence type="predicted"/>
<dbReference type="Gramene" id="TraesROB_scaffold_111039_01G000200.1">
    <property type="protein sequence ID" value="TraesROB_scaffold_111039_01G000200.1"/>
    <property type="gene ID" value="TraesROB_scaffold_111039_01G000200"/>
</dbReference>
<keyword evidence="2" id="KW-0732">Signal</keyword>
<organism evidence="3">
    <name type="scientific">Triticum aestivum</name>
    <name type="common">Wheat</name>
    <dbReference type="NCBI Taxonomy" id="4565"/>
    <lineage>
        <taxon>Eukaryota</taxon>
        <taxon>Viridiplantae</taxon>
        <taxon>Streptophyta</taxon>
        <taxon>Embryophyta</taxon>
        <taxon>Tracheophyta</taxon>
        <taxon>Spermatophyta</taxon>
        <taxon>Magnoliopsida</taxon>
        <taxon>Liliopsida</taxon>
        <taxon>Poales</taxon>
        <taxon>Poaceae</taxon>
        <taxon>BOP clade</taxon>
        <taxon>Pooideae</taxon>
        <taxon>Triticodae</taxon>
        <taxon>Triticeae</taxon>
        <taxon>Triticinae</taxon>
        <taxon>Triticum</taxon>
    </lineage>
</organism>
<evidence type="ECO:0008006" key="5">
    <source>
        <dbReference type="Google" id="ProtNLM"/>
    </source>
</evidence>
<dbReference type="Proteomes" id="UP000019116">
    <property type="component" value="Chromosome 3D"/>
</dbReference>
<sequence>MCSMLCMQIIGILLFTEMVDRGNNYEYIRPGLSILRTQDGPTCLFNAIGYTTDLAWPGVWIDADSYADDYESQLLVPVGYDWSPRAITALELFKNRGVKAICKDGNEIRVRIAGYKCHAPMIHERVFHMIESGANLMGTFAVRPKEFANLGDRIYELDTPFQPNERPASHIVTFVGHGKKNGRPYLVFLNTHGSEFGTLGLGRVYFDQVFQDPREEHKGFRFISVIAGAHPTQAAKRRRRHTTRTQEEQRRKTPY</sequence>
<dbReference type="EnsemblPlants" id="TraesCS3D02G006800.1">
    <property type="protein sequence ID" value="TraesCS3D02G006800.1"/>
    <property type="gene ID" value="TraesCS3D02G006800"/>
</dbReference>
<dbReference type="RefSeq" id="XP_044352579.1">
    <property type="nucleotide sequence ID" value="XM_044496644.1"/>
</dbReference>
<reference evidence="3" key="1">
    <citation type="submission" date="2018-08" db="EMBL/GenBank/DDBJ databases">
        <authorList>
            <person name="Rossello M."/>
        </authorList>
    </citation>
    <scope>NUCLEOTIDE SEQUENCE [LARGE SCALE GENOMIC DNA]</scope>
    <source>
        <strain evidence="3">cv. Chinese Spring</strain>
    </source>
</reference>
<reference evidence="3" key="2">
    <citation type="submission" date="2018-10" db="UniProtKB">
        <authorList>
            <consortium name="EnsemblPlants"/>
        </authorList>
    </citation>
    <scope>IDENTIFICATION</scope>
</reference>
<feature type="chain" id="PRO_5017301932" description="Peptidase C1A papain C-terminal domain-containing protein" evidence="2">
    <location>
        <begin position="22"/>
        <end position="255"/>
    </location>
</feature>
<dbReference type="SUPFAM" id="SSF54001">
    <property type="entry name" value="Cysteine proteinases"/>
    <property type="match status" value="1"/>
</dbReference>
<name>A0A3B6GN53_WHEAT</name>
<dbReference type="Gramene" id="TraesCS3D02G006800.1">
    <property type="protein sequence ID" value="TraesCS3D02G006800.1"/>
    <property type="gene ID" value="TraesCS3D02G006800"/>
</dbReference>
<dbReference type="Gene3D" id="3.90.70.10">
    <property type="entry name" value="Cysteine proteinases"/>
    <property type="match status" value="1"/>
</dbReference>
<dbReference type="KEGG" id="taes:123073554"/>
<gene>
    <name evidence="3" type="primary">LOC123073554</name>
</gene>
<protein>
    <recommendedName>
        <fullName evidence="5">Peptidase C1A papain C-terminal domain-containing protein</fullName>
    </recommendedName>
</protein>
<keyword evidence="4" id="KW-1185">Reference proteome</keyword>
<dbReference type="Gramene" id="TraesCS3D03G0006500.1">
    <property type="protein sequence ID" value="TraesCS3D03G0006500.1.CDS"/>
    <property type="gene ID" value="TraesCS3D03G0006500"/>
</dbReference>
<feature type="region of interest" description="Disordered" evidence="1">
    <location>
        <begin position="231"/>
        <end position="255"/>
    </location>
</feature>
<evidence type="ECO:0000256" key="1">
    <source>
        <dbReference type="SAM" id="MobiDB-lite"/>
    </source>
</evidence>